<accession>A0AAP0KDB2</accession>
<dbReference type="GO" id="GO:0006783">
    <property type="term" value="P:heme biosynthetic process"/>
    <property type="evidence" value="ECO:0007669"/>
    <property type="project" value="UniProtKB-KW"/>
</dbReference>
<feature type="region of interest" description="Disordered" evidence="11">
    <location>
        <begin position="811"/>
        <end position="830"/>
    </location>
</feature>
<reference evidence="12 13" key="1">
    <citation type="submission" date="2024-01" db="EMBL/GenBank/DDBJ databases">
        <title>Genome assemblies of Stephania.</title>
        <authorList>
            <person name="Yang L."/>
        </authorList>
    </citation>
    <scope>NUCLEOTIDE SEQUENCE [LARGE SCALE GENOMIC DNA]</scope>
    <source>
        <strain evidence="12">JXDWG</strain>
        <tissue evidence="12">Leaf</tissue>
    </source>
</reference>
<evidence type="ECO:0000256" key="10">
    <source>
        <dbReference type="SAM" id="Coils"/>
    </source>
</evidence>
<dbReference type="InterPro" id="IPR019772">
    <property type="entry name" value="Ferrochelatase_AS"/>
</dbReference>
<evidence type="ECO:0000256" key="9">
    <source>
        <dbReference type="ARBA" id="ARBA00049380"/>
    </source>
</evidence>
<feature type="compositionally biased region" description="Basic and acidic residues" evidence="11">
    <location>
        <begin position="31"/>
        <end position="52"/>
    </location>
</feature>
<dbReference type="EC" id="4.98.1.1" evidence="8"/>
<name>A0AAP0KDB2_9MAGN</name>
<dbReference type="Gene3D" id="3.40.50.1400">
    <property type="match status" value="2"/>
</dbReference>
<dbReference type="PROSITE" id="PS00534">
    <property type="entry name" value="FERROCHELATASE"/>
    <property type="match status" value="1"/>
</dbReference>
<dbReference type="Pfam" id="PF00762">
    <property type="entry name" value="Ferrochelatase"/>
    <property type="match status" value="1"/>
</dbReference>
<dbReference type="PANTHER" id="PTHR47490:SF2">
    <property type="entry name" value="PROTEIN BLISTER"/>
    <property type="match status" value="1"/>
</dbReference>
<organism evidence="12 13">
    <name type="scientific">Stephania cephalantha</name>
    <dbReference type="NCBI Taxonomy" id="152367"/>
    <lineage>
        <taxon>Eukaryota</taxon>
        <taxon>Viridiplantae</taxon>
        <taxon>Streptophyta</taxon>
        <taxon>Embryophyta</taxon>
        <taxon>Tracheophyta</taxon>
        <taxon>Spermatophyta</taxon>
        <taxon>Magnoliopsida</taxon>
        <taxon>Ranunculales</taxon>
        <taxon>Menispermaceae</taxon>
        <taxon>Menispermoideae</taxon>
        <taxon>Cissampelideae</taxon>
        <taxon>Stephania</taxon>
    </lineage>
</organism>
<feature type="compositionally biased region" description="Polar residues" evidence="11">
    <location>
        <begin position="19"/>
        <end position="28"/>
    </location>
</feature>
<evidence type="ECO:0000313" key="12">
    <source>
        <dbReference type="EMBL" id="KAK9149444.1"/>
    </source>
</evidence>
<dbReference type="Proteomes" id="UP001419268">
    <property type="component" value="Unassembled WGS sequence"/>
</dbReference>
<evidence type="ECO:0000256" key="5">
    <source>
        <dbReference type="ARBA" id="ARBA00023133"/>
    </source>
</evidence>
<comment type="subcellular location">
    <subcellularLocation>
        <location evidence="1">Plastid</location>
        <location evidence="1">Chloroplast</location>
    </subcellularLocation>
</comment>
<gene>
    <name evidence="12" type="ORF">Scep_008201</name>
</gene>
<feature type="region of interest" description="Disordered" evidence="11">
    <location>
        <begin position="18"/>
        <end position="62"/>
    </location>
</feature>
<dbReference type="HAMAP" id="MF_00323">
    <property type="entry name" value="Ferrochelatase"/>
    <property type="match status" value="1"/>
</dbReference>
<dbReference type="InterPro" id="IPR033644">
    <property type="entry name" value="Ferrochelatase_C"/>
</dbReference>
<dbReference type="EMBL" id="JBBNAG010000003">
    <property type="protein sequence ID" value="KAK9149444.1"/>
    <property type="molecule type" value="Genomic_DNA"/>
</dbReference>
<dbReference type="GO" id="GO:0004325">
    <property type="term" value="F:ferrochelatase activity"/>
    <property type="evidence" value="ECO:0007669"/>
    <property type="project" value="UniProtKB-EC"/>
</dbReference>
<dbReference type="CDD" id="cd00419">
    <property type="entry name" value="Ferrochelatase_C"/>
    <property type="match status" value="1"/>
</dbReference>
<evidence type="ECO:0000256" key="6">
    <source>
        <dbReference type="ARBA" id="ARBA00023239"/>
    </source>
</evidence>
<keyword evidence="4" id="KW-0408">Iron</keyword>
<dbReference type="CDD" id="cd03411">
    <property type="entry name" value="Ferrochelatase_N"/>
    <property type="match status" value="1"/>
</dbReference>
<dbReference type="FunFam" id="3.40.50.1400:FF:000006">
    <property type="entry name" value="Ferrochelatase"/>
    <property type="match status" value="1"/>
</dbReference>
<comment type="pathway">
    <text evidence="2">Porphyrin-containing compound metabolism; protoheme biosynthesis; protoheme from protoporphyrin-IX: step 1/1.</text>
</comment>
<dbReference type="InterPro" id="IPR033659">
    <property type="entry name" value="Ferrochelatase_N"/>
</dbReference>
<evidence type="ECO:0000256" key="1">
    <source>
        <dbReference type="ARBA" id="ARBA00004229"/>
    </source>
</evidence>
<comment type="catalytic activity">
    <reaction evidence="9">
        <text>heme b + 2 H(+) = protoporphyrin IX + Fe(2+)</text>
        <dbReference type="Rhea" id="RHEA:22584"/>
        <dbReference type="ChEBI" id="CHEBI:15378"/>
        <dbReference type="ChEBI" id="CHEBI:29033"/>
        <dbReference type="ChEBI" id="CHEBI:57306"/>
        <dbReference type="ChEBI" id="CHEBI:60344"/>
        <dbReference type="EC" id="4.98.1.1"/>
    </reaction>
</comment>
<evidence type="ECO:0000256" key="11">
    <source>
        <dbReference type="SAM" id="MobiDB-lite"/>
    </source>
</evidence>
<feature type="coiled-coil region" evidence="10">
    <location>
        <begin position="511"/>
        <end position="587"/>
    </location>
</feature>
<evidence type="ECO:0000256" key="2">
    <source>
        <dbReference type="ARBA" id="ARBA00004943"/>
    </source>
</evidence>
<dbReference type="PANTHER" id="PTHR47490">
    <property type="entry name" value="PROTEIN BLISTER"/>
    <property type="match status" value="1"/>
</dbReference>
<keyword evidence="6" id="KW-0456">Lyase</keyword>
<dbReference type="InterPro" id="IPR044194">
    <property type="entry name" value="BLISTER"/>
</dbReference>
<feature type="compositionally biased region" description="Polar residues" evidence="11">
    <location>
        <begin position="811"/>
        <end position="824"/>
    </location>
</feature>
<dbReference type="SUPFAM" id="SSF53800">
    <property type="entry name" value="Chelatase"/>
    <property type="match status" value="1"/>
</dbReference>
<evidence type="ECO:0000256" key="8">
    <source>
        <dbReference type="ARBA" id="ARBA00034332"/>
    </source>
</evidence>
<sequence length="1313" mass="145342">MASLRSSSRLEFGMASAQVLPNSASSSRKQGHLEAGKRRLEEFRKKKAEGRAKKTASAGQLQSIDVTYDKLPQESELKRLCDSDGASTCEIDSLAGDNLPVVATFDHSKATDSAPNAGPFFSSLTDTFTSAVNDNSLNADLVRKPSKDDESDRTDVAWNPGPSFVNHDYFEEKKNDHIFNFTGPQGLNVNGRNDQSTDVNQVHVSGKGDGSNYQYINHHSFGDGLIQIKENNLKDSYAKDSFSSHASISSNPVQTELGFPGVSPSNNLNAVQTDANHSNDKLKESVPGIGQYMRVGVDSNGPTTYNMERRKFSSFTDHEPGINGVSWKLLQTYPTDDSDLKNSSNDFSLYSASASPEPGSRRPRSSFLDSLNLTRVSSVHQPSFSQSEKPETFLSKNSEVQNMAVPSSTHQPFIESNKFSTSAFSNTYGNSLNPPISVGDERRFLNWSVKDNSTDRKQDENFAALEQHIEDLTQEKFSLQRALDASRTFAESLAAENSSLTESYNQQGTVVNQLKFDLERLQQEIKAQLMAIESFKMEYANAQLECNAADERAKILAAEVIGLEEKALKLRSSELKLERELENTNAEITSFKYALHICHLAIGSCRNNALALDTDFGVLEVSDLGLNHMVRNSGMKRLMTAIIHLHFYAVTILLLKKKLLQLKLRKASSSGKSIDFAKIPSVMVEVSTSTEDLGAEDSNGVHQESSNGDTQNTSNHEMQGLSSISLFPANNQSHLSDISVAIPHDQSRTIDNINSLISELAVEKDELTRSLASESSHRLKLQELNKELSRKLEVQTQRLELLTAQSMANGITPARSTDSQSAHDSSGKGIGLDNEAFPWRSLEAKNKQATITESRNQTRSFVATVSCCGSGEGSGHHDELGHVKMEPLNLVRRNNGIVKGIGLCGSLQKRMPVCSASSAGAAVWTVRDDAFDCAAGVAEEKVGVLLLNLGGPETLHDVQPFLFNLFADPDIIRLPRLFRFLQRPLAQLISVLRAPKSKEGYASIGGGSPLRKITDEQANALKMAMKARRVLANVYVGMRYWYPFTEEAVEQIKKDRITRLVVLPLYPQYSISTSGSSIRLLQNIFRKDSYLSRLPVSIIRSWYQREGYIKSMASLIEEELRKFSVPEQVMIFFSAHGVPVSYVEDAGDPYKDQMEECISLIMQELKVRGINNEHTLAYQVGPVQWLKPYTDEVLVELGQRGVKSLLAVPISFVSEHIETLEEIDMEYKHLALESGIENWGRVPALGCTSSFISDLADAVIEALPSATAISSEKSKSTEADYDPFRYVVKLLSVPYWRFLLLFPRLVSTLKNYL</sequence>
<dbReference type="InterPro" id="IPR001015">
    <property type="entry name" value="Ferrochelatase"/>
</dbReference>
<feature type="compositionally biased region" description="Polar residues" evidence="11">
    <location>
        <begin position="700"/>
        <end position="717"/>
    </location>
</feature>
<feature type="coiled-coil region" evidence="10">
    <location>
        <begin position="750"/>
        <end position="805"/>
    </location>
</feature>
<comment type="caution">
    <text evidence="12">The sequence shown here is derived from an EMBL/GenBank/DDBJ whole genome shotgun (WGS) entry which is preliminary data.</text>
</comment>
<evidence type="ECO:0000256" key="3">
    <source>
        <dbReference type="ARBA" id="ARBA00007718"/>
    </source>
</evidence>
<feature type="region of interest" description="Disordered" evidence="11">
    <location>
        <begin position="690"/>
        <end position="717"/>
    </location>
</feature>
<keyword evidence="10" id="KW-0175">Coiled coil</keyword>
<evidence type="ECO:0000256" key="7">
    <source>
        <dbReference type="ARBA" id="ARBA00023244"/>
    </source>
</evidence>
<keyword evidence="13" id="KW-1185">Reference proteome</keyword>
<proteinExistence type="inferred from homology"/>
<comment type="similarity">
    <text evidence="3">Belongs to the ferrochelatase family.</text>
</comment>
<dbReference type="GO" id="GO:0009507">
    <property type="term" value="C:chloroplast"/>
    <property type="evidence" value="ECO:0007669"/>
    <property type="project" value="UniProtKB-SubCell"/>
</dbReference>
<evidence type="ECO:0000256" key="4">
    <source>
        <dbReference type="ARBA" id="ARBA00023004"/>
    </source>
</evidence>
<dbReference type="NCBIfam" id="TIGR00109">
    <property type="entry name" value="hemH"/>
    <property type="match status" value="1"/>
</dbReference>
<keyword evidence="5" id="KW-0350">Heme biosynthesis</keyword>
<evidence type="ECO:0000313" key="13">
    <source>
        <dbReference type="Proteomes" id="UP001419268"/>
    </source>
</evidence>
<protein>
    <recommendedName>
        <fullName evidence="8">protoporphyrin ferrochelatase</fullName>
        <ecNumber evidence="8">4.98.1.1</ecNumber>
    </recommendedName>
</protein>
<dbReference type="GO" id="GO:0040008">
    <property type="term" value="P:regulation of growth"/>
    <property type="evidence" value="ECO:0007669"/>
    <property type="project" value="InterPro"/>
</dbReference>
<keyword evidence="7" id="KW-0627">Porphyrin biosynthesis</keyword>